<dbReference type="InterPro" id="IPR050545">
    <property type="entry name" value="Mycobact_MmpL"/>
</dbReference>
<dbReference type="SUPFAM" id="SSF82866">
    <property type="entry name" value="Multidrug efflux transporter AcrB transmembrane domain"/>
    <property type="match status" value="2"/>
</dbReference>
<feature type="transmembrane region" description="Helical" evidence="6">
    <location>
        <begin position="601"/>
        <end position="625"/>
    </location>
</feature>
<comment type="subcellular location">
    <subcellularLocation>
        <location evidence="1">Cell membrane</location>
        <topology evidence="1">Multi-pass membrane protein</topology>
    </subcellularLocation>
</comment>
<feature type="transmembrane region" description="Helical" evidence="6">
    <location>
        <begin position="210"/>
        <end position="230"/>
    </location>
</feature>
<evidence type="ECO:0000256" key="4">
    <source>
        <dbReference type="ARBA" id="ARBA00022989"/>
    </source>
</evidence>
<dbReference type="InterPro" id="IPR004869">
    <property type="entry name" value="MMPL_dom"/>
</dbReference>
<organism evidence="8 9">
    <name type="scientific">Sneathiella marina</name>
    <dbReference type="NCBI Taxonomy" id="2950108"/>
    <lineage>
        <taxon>Bacteria</taxon>
        <taxon>Pseudomonadati</taxon>
        <taxon>Pseudomonadota</taxon>
        <taxon>Alphaproteobacteria</taxon>
        <taxon>Sneathiellales</taxon>
        <taxon>Sneathiellaceae</taxon>
        <taxon>Sneathiella</taxon>
    </lineage>
</organism>
<evidence type="ECO:0000256" key="5">
    <source>
        <dbReference type="ARBA" id="ARBA00023136"/>
    </source>
</evidence>
<feature type="domain" description="Membrane transport protein MMPL" evidence="7">
    <location>
        <begin position="117"/>
        <end position="360"/>
    </location>
</feature>
<evidence type="ECO:0000256" key="2">
    <source>
        <dbReference type="ARBA" id="ARBA00022475"/>
    </source>
</evidence>
<keyword evidence="3 6" id="KW-0812">Transmembrane</keyword>
<keyword evidence="9" id="KW-1185">Reference proteome</keyword>
<dbReference type="Pfam" id="PF03176">
    <property type="entry name" value="MMPL"/>
    <property type="match status" value="2"/>
</dbReference>
<evidence type="ECO:0000256" key="3">
    <source>
        <dbReference type="ARBA" id="ARBA00022692"/>
    </source>
</evidence>
<feature type="transmembrane region" description="Helical" evidence="6">
    <location>
        <begin position="12"/>
        <end position="31"/>
    </location>
</feature>
<feature type="transmembrane region" description="Helical" evidence="6">
    <location>
        <begin position="544"/>
        <end position="567"/>
    </location>
</feature>
<evidence type="ECO:0000256" key="1">
    <source>
        <dbReference type="ARBA" id="ARBA00004651"/>
    </source>
</evidence>
<dbReference type="Proteomes" id="UP001056291">
    <property type="component" value="Chromosome"/>
</dbReference>
<dbReference type="EMBL" id="CP098747">
    <property type="protein sequence ID" value="USG62285.1"/>
    <property type="molecule type" value="Genomic_DNA"/>
</dbReference>
<evidence type="ECO:0000259" key="7">
    <source>
        <dbReference type="Pfam" id="PF03176"/>
    </source>
</evidence>
<dbReference type="PANTHER" id="PTHR33406:SF12">
    <property type="entry name" value="BLR2997 PROTEIN"/>
    <property type="match status" value="1"/>
</dbReference>
<keyword evidence="4 6" id="KW-1133">Transmembrane helix</keyword>
<feature type="transmembrane region" description="Helical" evidence="6">
    <location>
        <begin position="186"/>
        <end position="203"/>
    </location>
</feature>
<name>A0ABY4W506_9PROT</name>
<feature type="domain" description="Membrane transport protein MMPL" evidence="7">
    <location>
        <begin position="404"/>
        <end position="703"/>
    </location>
</feature>
<dbReference type="PANTHER" id="PTHR33406">
    <property type="entry name" value="MEMBRANE PROTEIN MJ1562-RELATED"/>
    <property type="match status" value="1"/>
</dbReference>
<keyword evidence="5 6" id="KW-0472">Membrane</keyword>
<feature type="transmembrane region" description="Helical" evidence="6">
    <location>
        <begin position="646"/>
        <end position="668"/>
    </location>
</feature>
<dbReference type="Gene3D" id="1.20.1640.10">
    <property type="entry name" value="Multidrug efflux transporter AcrB transmembrane domain"/>
    <property type="match status" value="2"/>
</dbReference>
<evidence type="ECO:0000256" key="6">
    <source>
        <dbReference type="SAM" id="Phobius"/>
    </source>
</evidence>
<keyword evidence="2" id="KW-1003">Cell membrane</keyword>
<sequence>MGSYSLSLEARLLAGCLCLAAVIFTLFISLVDLRPQVTPDFFFGSNDPDLAQSEQIRALFPSDEFLIVSVASDDIGSEKYLSRLTALSADMGKIDGILRIVSVADGPGNIDEARDSPFWRPLLISEGEEATLIIAFVKSPAPENLVAEVEAATRLFDTEGSFQIRLSGMPYIVDQIRRSLVHDIKIFSSSALAIFTLVLLLVFRSPMIALGAAVSGISAVFLTLIMLQLLGQPMGILTANLAIIIFVLVQSQLIYLTSNWRQIQVEQKFEAVRQAVLKTFKASLWCMITTLLGFATLLFVAAEPLRQLGGGGMIGAFSALLCSFLIYPAFLLYATRRPAKNKSRPGTHQSKGASWLRASAAVLLLAVAILSIPGLLRLNTDPSLFSYFDEGGELHEGLTFVDANGGSSPMSLVVRMKNGNSLDNESSYEAMWKLHNALLAHKEVGTVISLPALMAEANNHPLAFILPWREIISLLSSDFNQRIAESFLTEDRNQTLYILRMKEGGRLQDRNSVTTELQAIVDDVGFETSLTGGVYALQGRLSDLVASSLSTGVIALLALFVGIGFIVTRSVALTAAMGATAALIPLTILGGWGWLRVPVDIISAPAANVCFGIAVDALIHLAIAVKQRLSISKTRDAWTAALKEQTPGVLASSGIIAIGFVIFAYSGFPPTTRFGGAIVIGSIFAGGATLCLFPLLGQLFMRFSRSK</sequence>
<protein>
    <submittedName>
        <fullName evidence="8">MMPL family transporter</fullName>
    </submittedName>
</protein>
<feature type="transmembrane region" description="Helical" evidence="6">
    <location>
        <begin position="236"/>
        <end position="256"/>
    </location>
</feature>
<feature type="transmembrane region" description="Helical" evidence="6">
    <location>
        <begin position="574"/>
        <end position="595"/>
    </location>
</feature>
<accession>A0ABY4W506</accession>
<dbReference type="RefSeq" id="WP_251935946.1">
    <property type="nucleotide sequence ID" value="NZ_CP098747.1"/>
</dbReference>
<feature type="transmembrane region" description="Helical" evidence="6">
    <location>
        <begin position="674"/>
        <end position="697"/>
    </location>
</feature>
<proteinExistence type="predicted"/>
<evidence type="ECO:0000313" key="9">
    <source>
        <dbReference type="Proteomes" id="UP001056291"/>
    </source>
</evidence>
<feature type="transmembrane region" description="Helical" evidence="6">
    <location>
        <begin position="314"/>
        <end position="334"/>
    </location>
</feature>
<feature type="transmembrane region" description="Helical" evidence="6">
    <location>
        <begin position="355"/>
        <end position="376"/>
    </location>
</feature>
<feature type="transmembrane region" description="Helical" evidence="6">
    <location>
        <begin position="282"/>
        <end position="302"/>
    </location>
</feature>
<evidence type="ECO:0000313" key="8">
    <source>
        <dbReference type="EMBL" id="USG62285.1"/>
    </source>
</evidence>
<gene>
    <name evidence="8" type="ORF">NBZ79_04745</name>
</gene>
<reference evidence="8" key="1">
    <citation type="submission" date="2022-06" db="EMBL/GenBank/DDBJ databases">
        <title>Sneathiella actinostolidae sp. nov., isolated from a sea anemonein the Western Pacific Ocean.</title>
        <authorList>
            <person name="Wei M.J."/>
        </authorList>
    </citation>
    <scope>NUCLEOTIDE SEQUENCE</scope>
    <source>
        <strain evidence="8">PHK-P5</strain>
    </source>
</reference>